<gene>
    <name evidence="5" type="ORF">BES34_012880</name>
</gene>
<name>A0ABX4YHH7_9LEPT</name>
<dbReference type="PANTHER" id="PTHR43963">
    <property type="entry name" value="CARBONYL REDUCTASE 1-RELATED"/>
    <property type="match status" value="1"/>
</dbReference>
<reference evidence="5" key="1">
    <citation type="submission" date="2018-01" db="EMBL/GenBank/DDBJ databases">
        <title>Genomic characterization of Leptospira inadai serogroup Lyme isolated from captured rat in Brazil and comparative analysis with human reference strain.</title>
        <authorList>
            <person name="Moreno L.Z."/>
            <person name="Loureiro A.P."/>
            <person name="Miraglia F."/>
            <person name="Kremer F.S."/>
            <person name="Eslabao M.R."/>
            <person name="Dellagostin O.A."/>
            <person name="Lilenbaum W."/>
            <person name="Moreno A.M."/>
        </authorList>
    </citation>
    <scope>NUCLEOTIDE SEQUENCE [LARGE SCALE GENOMIC DNA]</scope>
    <source>
        <strain evidence="5">M34/99</strain>
    </source>
</reference>
<proteinExistence type="inferred from homology"/>
<sequence>MIDQIAIVTGASRGLGKQVSKELAASGVFVLCCSRKIFDSSKTVQEIEEKGGSGEAWELDVADPNSIQKFLKEVLKKHSKIDILVNNAGIYLDSGNIETSSLQNLNKTLETNLIGPYLLAKEILPVMKKNKFGRIVNVSSGLGQLSDMGPGYAAYRISKAGLNALTKILDSEAGSGNIKINSICPGWVRTDMGGAGATRSIEQGAETIVWAALLADDGPRGKFLRDKKEIPW</sequence>
<accession>A0ABX4YHH7</accession>
<dbReference type="RefSeq" id="WP_010413911.1">
    <property type="nucleotide sequence ID" value="NZ_MCRM02000012.1"/>
</dbReference>
<evidence type="ECO:0000256" key="3">
    <source>
        <dbReference type="ARBA" id="ARBA00023002"/>
    </source>
</evidence>
<evidence type="ECO:0000313" key="5">
    <source>
        <dbReference type="EMBL" id="PNV74625.1"/>
    </source>
</evidence>
<organism evidence="5 6">
    <name type="scientific">Leptospira inadai serovar Lyme</name>
    <dbReference type="NCBI Taxonomy" id="293084"/>
    <lineage>
        <taxon>Bacteria</taxon>
        <taxon>Pseudomonadati</taxon>
        <taxon>Spirochaetota</taxon>
        <taxon>Spirochaetia</taxon>
        <taxon>Leptospirales</taxon>
        <taxon>Leptospiraceae</taxon>
        <taxon>Leptospira</taxon>
    </lineage>
</organism>
<dbReference type="InterPro" id="IPR002347">
    <property type="entry name" value="SDR_fam"/>
</dbReference>
<evidence type="ECO:0000256" key="2">
    <source>
        <dbReference type="ARBA" id="ARBA00022857"/>
    </source>
</evidence>
<keyword evidence="6" id="KW-1185">Reference proteome</keyword>
<comment type="similarity">
    <text evidence="1 4">Belongs to the short-chain dehydrogenases/reductases (SDR) family.</text>
</comment>
<protein>
    <submittedName>
        <fullName evidence="5">Short-chain dehydrogenase</fullName>
    </submittedName>
</protein>
<dbReference type="PRINTS" id="PR00080">
    <property type="entry name" value="SDRFAMILY"/>
</dbReference>
<dbReference type="InterPro" id="IPR045313">
    <property type="entry name" value="CBR1-like"/>
</dbReference>
<dbReference type="Proteomes" id="UP000094669">
    <property type="component" value="Unassembled WGS sequence"/>
</dbReference>
<dbReference type="Pfam" id="PF00106">
    <property type="entry name" value="adh_short"/>
    <property type="match status" value="1"/>
</dbReference>
<evidence type="ECO:0000313" key="6">
    <source>
        <dbReference type="Proteomes" id="UP000094669"/>
    </source>
</evidence>
<evidence type="ECO:0000256" key="1">
    <source>
        <dbReference type="ARBA" id="ARBA00006484"/>
    </source>
</evidence>
<keyword evidence="2" id="KW-0521">NADP</keyword>
<keyword evidence="3" id="KW-0560">Oxidoreductase</keyword>
<evidence type="ECO:0000256" key="4">
    <source>
        <dbReference type="RuleBase" id="RU000363"/>
    </source>
</evidence>
<dbReference type="EMBL" id="MCRM02000012">
    <property type="protein sequence ID" value="PNV74625.1"/>
    <property type="molecule type" value="Genomic_DNA"/>
</dbReference>
<dbReference type="Gene3D" id="3.40.50.720">
    <property type="entry name" value="NAD(P)-binding Rossmann-like Domain"/>
    <property type="match status" value="1"/>
</dbReference>
<dbReference type="PANTHER" id="PTHR43963:SF6">
    <property type="entry name" value="CHAIN DEHYDROGENASE FAMILY PROTEIN, PUTATIVE (AFU_ORTHOLOGUE AFUA_3G15350)-RELATED"/>
    <property type="match status" value="1"/>
</dbReference>
<dbReference type="InterPro" id="IPR036291">
    <property type="entry name" value="NAD(P)-bd_dom_sf"/>
</dbReference>
<comment type="caution">
    <text evidence="5">The sequence shown here is derived from an EMBL/GenBank/DDBJ whole genome shotgun (WGS) entry which is preliminary data.</text>
</comment>
<dbReference type="SUPFAM" id="SSF51735">
    <property type="entry name" value="NAD(P)-binding Rossmann-fold domains"/>
    <property type="match status" value="1"/>
</dbReference>
<dbReference type="CDD" id="cd05324">
    <property type="entry name" value="carb_red_PTCR-like_SDR_c"/>
    <property type="match status" value="1"/>
</dbReference>
<dbReference type="PRINTS" id="PR00081">
    <property type="entry name" value="GDHRDH"/>
</dbReference>